<evidence type="ECO:0000313" key="7">
    <source>
        <dbReference type="EMBL" id="TCD03871.1"/>
    </source>
</evidence>
<name>A0A4R0NRW2_9SPHI</name>
<gene>
    <name evidence="7" type="ORF">EZ437_07960</name>
</gene>
<dbReference type="Pfam" id="PF08281">
    <property type="entry name" value="Sigma70_r4_2"/>
    <property type="match status" value="1"/>
</dbReference>
<dbReference type="Proteomes" id="UP000293347">
    <property type="component" value="Unassembled WGS sequence"/>
</dbReference>
<keyword evidence="4" id="KW-0804">Transcription</keyword>
<dbReference type="GO" id="GO:0016987">
    <property type="term" value="F:sigma factor activity"/>
    <property type="evidence" value="ECO:0007669"/>
    <property type="project" value="UniProtKB-KW"/>
</dbReference>
<dbReference type="OrthoDB" id="9780326at2"/>
<organism evidence="7 8">
    <name type="scientific">Pedobacter psychroterrae</name>
    <dbReference type="NCBI Taxonomy" id="2530453"/>
    <lineage>
        <taxon>Bacteria</taxon>
        <taxon>Pseudomonadati</taxon>
        <taxon>Bacteroidota</taxon>
        <taxon>Sphingobacteriia</taxon>
        <taxon>Sphingobacteriales</taxon>
        <taxon>Sphingobacteriaceae</taxon>
        <taxon>Pedobacter</taxon>
    </lineage>
</organism>
<keyword evidence="3" id="KW-0731">Sigma factor</keyword>
<dbReference type="Gene3D" id="1.10.10.10">
    <property type="entry name" value="Winged helix-like DNA-binding domain superfamily/Winged helix DNA-binding domain"/>
    <property type="match status" value="1"/>
</dbReference>
<proteinExistence type="inferred from homology"/>
<dbReference type="InterPro" id="IPR013324">
    <property type="entry name" value="RNA_pol_sigma_r3/r4-like"/>
</dbReference>
<dbReference type="GO" id="GO:0006352">
    <property type="term" value="P:DNA-templated transcription initiation"/>
    <property type="evidence" value="ECO:0007669"/>
    <property type="project" value="InterPro"/>
</dbReference>
<evidence type="ECO:0000313" key="8">
    <source>
        <dbReference type="Proteomes" id="UP000293347"/>
    </source>
</evidence>
<dbReference type="Gene3D" id="1.10.1740.10">
    <property type="match status" value="1"/>
</dbReference>
<dbReference type="EMBL" id="SJSL01000001">
    <property type="protein sequence ID" value="TCD03871.1"/>
    <property type="molecule type" value="Genomic_DNA"/>
</dbReference>
<dbReference type="NCBIfam" id="TIGR02937">
    <property type="entry name" value="sigma70-ECF"/>
    <property type="match status" value="1"/>
</dbReference>
<protein>
    <submittedName>
        <fullName evidence="7">RNA polymerase sigma factor</fullName>
    </submittedName>
</protein>
<dbReference type="PANTHER" id="PTHR43133">
    <property type="entry name" value="RNA POLYMERASE ECF-TYPE SIGMA FACTO"/>
    <property type="match status" value="1"/>
</dbReference>
<sequence length="160" mass="18808">MEEKQFLQLVSENQAIIHKICVLYRDTPQDRKDLFQEIIFQLWKSIDSFRNQSKVSTFIYRIALNTSIATFRNDKTKKIIQFTDQLPEIPIQTEDVNFSKRLEALTIAMKKLEEADRAIMAMLLEEMSYREIAEIIGTSENNVAVKISRIKNRIRKLLIP</sequence>
<dbReference type="InterPro" id="IPR007627">
    <property type="entry name" value="RNA_pol_sigma70_r2"/>
</dbReference>
<feature type="domain" description="RNA polymerase sigma-70 region 2" evidence="5">
    <location>
        <begin position="9"/>
        <end position="74"/>
    </location>
</feature>
<reference evidence="7 8" key="1">
    <citation type="submission" date="2019-02" db="EMBL/GenBank/DDBJ databases">
        <title>Pedobacter sp. RP-1-14 sp. nov., isolated from Arctic soil.</title>
        <authorList>
            <person name="Dahal R.H."/>
        </authorList>
    </citation>
    <scope>NUCLEOTIDE SEQUENCE [LARGE SCALE GENOMIC DNA]</scope>
    <source>
        <strain evidence="7 8">RP-1-14</strain>
    </source>
</reference>
<evidence type="ECO:0000256" key="2">
    <source>
        <dbReference type="ARBA" id="ARBA00023015"/>
    </source>
</evidence>
<evidence type="ECO:0000256" key="4">
    <source>
        <dbReference type="ARBA" id="ARBA00023163"/>
    </source>
</evidence>
<dbReference type="PANTHER" id="PTHR43133:SF45">
    <property type="entry name" value="RNA POLYMERASE ECF-TYPE SIGMA FACTOR"/>
    <property type="match status" value="1"/>
</dbReference>
<keyword evidence="2" id="KW-0805">Transcription regulation</keyword>
<dbReference type="InterPro" id="IPR013325">
    <property type="entry name" value="RNA_pol_sigma_r2"/>
</dbReference>
<keyword evidence="8" id="KW-1185">Reference proteome</keyword>
<accession>A0A4R0NRW2</accession>
<dbReference type="SUPFAM" id="SSF88946">
    <property type="entry name" value="Sigma2 domain of RNA polymerase sigma factors"/>
    <property type="match status" value="1"/>
</dbReference>
<dbReference type="InterPro" id="IPR039425">
    <property type="entry name" value="RNA_pol_sigma-70-like"/>
</dbReference>
<evidence type="ECO:0000259" key="5">
    <source>
        <dbReference type="Pfam" id="PF04542"/>
    </source>
</evidence>
<dbReference type="AlphaFoldDB" id="A0A4R0NRW2"/>
<dbReference type="GO" id="GO:0003677">
    <property type="term" value="F:DNA binding"/>
    <property type="evidence" value="ECO:0007669"/>
    <property type="project" value="InterPro"/>
</dbReference>
<dbReference type="InterPro" id="IPR013249">
    <property type="entry name" value="RNA_pol_sigma70_r4_t2"/>
</dbReference>
<dbReference type="RefSeq" id="WP_131594894.1">
    <property type="nucleotide sequence ID" value="NZ_SJSL01000001.1"/>
</dbReference>
<dbReference type="SUPFAM" id="SSF88659">
    <property type="entry name" value="Sigma3 and sigma4 domains of RNA polymerase sigma factors"/>
    <property type="match status" value="1"/>
</dbReference>
<evidence type="ECO:0000256" key="3">
    <source>
        <dbReference type="ARBA" id="ARBA00023082"/>
    </source>
</evidence>
<comment type="similarity">
    <text evidence="1">Belongs to the sigma-70 factor family. ECF subfamily.</text>
</comment>
<feature type="domain" description="RNA polymerase sigma factor 70 region 4 type 2" evidence="6">
    <location>
        <begin position="105"/>
        <end position="153"/>
    </location>
</feature>
<comment type="caution">
    <text evidence="7">The sequence shown here is derived from an EMBL/GenBank/DDBJ whole genome shotgun (WGS) entry which is preliminary data.</text>
</comment>
<evidence type="ECO:0000256" key="1">
    <source>
        <dbReference type="ARBA" id="ARBA00010641"/>
    </source>
</evidence>
<dbReference type="InterPro" id="IPR014284">
    <property type="entry name" value="RNA_pol_sigma-70_dom"/>
</dbReference>
<evidence type="ECO:0000259" key="6">
    <source>
        <dbReference type="Pfam" id="PF08281"/>
    </source>
</evidence>
<dbReference type="Pfam" id="PF04542">
    <property type="entry name" value="Sigma70_r2"/>
    <property type="match status" value="1"/>
</dbReference>
<dbReference type="InterPro" id="IPR036388">
    <property type="entry name" value="WH-like_DNA-bd_sf"/>
</dbReference>